<dbReference type="EnsemblMetazoa" id="Aqu2.1.21640_001">
    <property type="protein sequence ID" value="Aqu2.1.21640_001"/>
    <property type="gene ID" value="Aqu2.1.21640"/>
</dbReference>
<evidence type="ECO:0000256" key="1">
    <source>
        <dbReference type="SAM" id="Phobius"/>
    </source>
</evidence>
<keyword evidence="1" id="KW-0812">Transmembrane</keyword>
<name>A0A1X7U2J7_AMPQE</name>
<keyword evidence="1" id="KW-0472">Membrane</keyword>
<dbReference type="AlphaFoldDB" id="A0A1X7U2J7"/>
<dbReference type="OrthoDB" id="41323at2759"/>
<proteinExistence type="predicted"/>
<sequence length="176" mass="19570">MVLAAATKESDDSDTIAALPDKIGEVATPTVHCVETPPLLPEVEQLHSQNIDTGSEVSVTLPTKSDGHHRSLNFTLEATNGTQIHTYGQQSLTLNLHLHRPYRWIFTIADVKKPILGVDFLQNHVLLIDIRGKTQNLKQIFKLSCNAHTRMQSVLLLTLSSSLTLFYLLFGYPEIT</sequence>
<feature type="transmembrane region" description="Helical" evidence="1">
    <location>
        <begin position="154"/>
        <end position="172"/>
    </location>
</feature>
<reference evidence="2" key="1">
    <citation type="submission" date="2017-05" db="UniProtKB">
        <authorList>
            <consortium name="EnsemblMetazoa"/>
        </authorList>
    </citation>
    <scope>IDENTIFICATION</scope>
</reference>
<keyword evidence="1" id="KW-1133">Transmembrane helix</keyword>
<dbReference type="InParanoid" id="A0A1X7U2J7"/>
<organism evidence="2">
    <name type="scientific">Amphimedon queenslandica</name>
    <name type="common">Sponge</name>
    <dbReference type="NCBI Taxonomy" id="400682"/>
    <lineage>
        <taxon>Eukaryota</taxon>
        <taxon>Metazoa</taxon>
        <taxon>Porifera</taxon>
        <taxon>Demospongiae</taxon>
        <taxon>Heteroscleromorpha</taxon>
        <taxon>Haplosclerida</taxon>
        <taxon>Niphatidae</taxon>
        <taxon>Amphimedon</taxon>
    </lineage>
</organism>
<accession>A0A1X7U2J7</accession>
<protein>
    <submittedName>
        <fullName evidence="2">Uncharacterized protein</fullName>
    </submittedName>
</protein>
<evidence type="ECO:0000313" key="2">
    <source>
        <dbReference type="EnsemblMetazoa" id="Aqu2.1.21640_001"/>
    </source>
</evidence>